<name>A0ABR7TTK0_9BACT</name>
<dbReference type="Proteomes" id="UP000659124">
    <property type="component" value="Unassembled WGS sequence"/>
</dbReference>
<dbReference type="InterPro" id="IPR029044">
    <property type="entry name" value="Nucleotide-diphossugar_trans"/>
</dbReference>
<reference evidence="1 2" key="1">
    <citation type="submission" date="2020-09" db="EMBL/GenBank/DDBJ databases">
        <title>Genome sequences of type strains of Chitinophaga qingshengii and Chitinophaga varians.</title>
        <authorList>
            <person name="Kittiwongwattana C."/>
        </authorList>
    </citation>
    <scope>NUCLEOTIDE SEQUENCE [LARGE SCALE GENOMIC DNA]</scope>
    <source>
        <strain evidence="1 2">JCM 30026</strain>
    </source>
</reference>
<dbReference type="RefSeq" id="WP_188090915.1">
    <property type="nucleotide sequence ID" value="NZ_JACVFC010000004.1"/>
</dbReference>
<accession>A0ABR7TTK0</accession>
<organism evidence="1 2">
    <name type="scientific">Chitinophaga qingshengii</name>
    <dbReference type="NCBI Taxonomy" id="1569794"/>
    <lineage>
        <taxon>Bacteria</taxon>
        <taxon>Pseudomonadati</taxon>
        <taxon>Bacteroidota</taxon>
        <taxon>Chitinophagia</taxon>
        <taxon>Chitinophagales</taxon>
        <taxon>Chitinophagaceae</taxon>
        <taxon>Chitinophaga</taxon>
    </lineage>
</organism>
<keyword evidence="2" id="KW-1185">Reference proteome</keyword>
<dbReference type="EMBL" id="JACVFC010000004">
    <property type="protein sequence ID" value="MBC9933800.1"/>
    <property type="molecule type" value="Genomic_DNA"/>
</dbReference>
<dbReference type="Gene3D" id="3.90.550.10">
    <property type="entry name" value="Spore Coat Polysaccharide Biosynthesis Protein SpsA, Chain A"/>
    <property type="match status" value="1"/>
</dbReference>
<evidence type="ECO:0000313" key="1">
    <source>
        <dbReference type="EMBL" id="MBC9933800.1"/>
    </source>
</evidence>
<dbReference type="PANTHER" id="PTHR42866">
    <property type="entry name" value="3-DEOXY-MANNO-OCTULOSONATE CYTIDYLYLTRANSFERASE"/>
    <property type="match status" value="1"/>
</dbReference>
<dbReference type="InterPro" id="IPR003329">
    <property type="entry name" value="Cytidylyl_trans"/>
</dbReference>
<dbReference type="Pfam" id="PF02348">
    <property type="entry name" value="CTP_transf_3"/>
    <property type="match status" value="1"/>
</dbReference>
<comment type="caution">
    <text evidence="1">The sequence shown here is derived from an EMBL/GenBank/DDBJ whole genome shotgun (WGS) entry which is preliminary data.</text>
</comment>
<gene>
    <name evidence="1" type="ORF">ICL07_25640</name>
</gene>
<sequence length="252" mass="28141">MNIITVTQARIGSTRLPGKVLKTINGISLLQIHLERIGLAQKTNKIKVATTLETGAEAICEIAATLGVEYYQGNTTDVLDRFYHAVKEERPDYVVRVTADCPLIDPKIIDKVISFAVTNRLAYASNTMVTTFPDGMDVEVFTFDALEKAWKEAVLGSDREHVTPYIWRNSTFKGGEMFLSGNVTNEPDYGSLRLTVDEPADLELITKLITQLGSKAGWLDYVTYLEQHPELLRINSDIIHNEGYLKSLSNDN</sequence>
<proteinExistence type="predicted"/>
<dbReference type="PANTHER" id="PTHR42866:SF1">
    <property type="entry name" value="SPORE COAT POLYSACCHARIDE BIOSYNTHESIS PROTEIN SPSF"/>
    <property type="match status" value="1"/>
</dbReference>
<dbReference type="CDD" id="cd02518">
    <property type="entry name" value="GT2_SpsF"/>
    <property type="match status" value="1"/>
</dbReference>
<protein>
    <submittedName>
        <fullName evidence="1">Glycosyltransferase family protein</fullName>
    </submittedName>
</protein>
<dbReference type="SUPFAM" id="SSF53448">
    <property type="entry name" value="Nucleotide-diphospho-sugar transferases"/>
    <property type="match status" value="1"/>
</dbReference>
<evidence type="ECO:0000313" key="2">
    <source>
        <dbReference type="Proteomes" id="UP000659124"/>
    </source>
</evidence>